<gene>
    <name evidence="3" type="ORF">IPN91_11485</name>
</gene>
<dbReference type="Gene3D" id="3.40.50.720">
    <property type="entry name" value="NAD(P)-binding Rossmann-like Domain"/>
    <property type="match status" value="1"/>
</dbReference>
<dbReference type="Pfam" id="PF22725">
    <property type="entry name" value="GFO_IDH_MocA_C3"/>
    <property type="match status" value="1"/>
</dbReference>
<dbReference type="AlphaFoldDB" id="A0A936F3Q2"/>
<dbReference type="PANTHER" id="PTHR43377:SF1">
    <property type="entry name" value="BILIVERDIN REDUCTASE A"/>
    <property type="match status" value="1"/>
</dbReference>
<dbReference type="InterPro" id="IPR055170">
    <property type="entry name" value="GFO_IDH_MocA-like_dom"/>
</dbReference>
<dbReference type="SUPFAM" id="SSF51735">
    <property type="entry name" value="NAD(P)-binding Rossmann-fold domains"/>
    <property type="match status" value="1"/>
</dbReference>
<feature type="domain" description="Gfo/Idh/MocA-like oxidoreductase N-terminal" evidence="1">
    <location>
        <begin position="4"/>
        <end position="112"/>
    </location>
</feature>
<dbReference type="GO" id="GO:0000166">
    <property type="term" value="F:nucleotide binding"/>
    <property type="evidence" value="ECO:0007669"/>
    <property type="project" value="InterPro"/>
</dbReference>
<proteinExistence type="predicted"/>
<evidence type="ECO:0000259" key="2">
    <source>
        <dbReference type="Pfam" id="PF22725"/>
    </source>
</evidence>
<evidence type="ECO:0000313" key="3">
    <source>
        <dbReference type="EMBL" id="MBK8573241.1"/>
    </source>
</evidence>
<dbReference type="Gene3D" id="3.30.360.10">
    <property type="entry name" value="Dihydrodipicolinate Reductase, domain 2"/>
    <property type="match status" value="1"/>
</dbReference>
<name>A0A936F3Q2_9BACT</name>
<sequence>MSKLRVAVVGVGHLGQHHARIAASAPDAVLAAVVDPDPVRGPEIAAKFGAPWVATLAEVLAEVDAVQIAAPTGFHHALGTQALKAGKHVLMEKPLAATLDEGVALLKALAEARASHPNLVAQVGHLERFNPAVTALRERGFKPRFLEAVRVSPFPARSLEVDVVMDVMIHDLDLLRALVGRPVVDVEAVGVPVLTPYADLVNARLKFEGGAFATVTASRVARKKERTLRAFGDKEYASLDFATQKLELLRLVMGPEGPQVQPETADIVEGEPLRLEIEAFHAACLGRSEEGVTWAEAQEAMGVADQVQKAVAKSLAEMSRA</sequence>
<accession>A0A936F3Q2</accession>
<dbReference type="PANTHER" id="PTHR43377">
    <property type="entry name" value="BILIVERDIN REDUCTASE A"/>
    <property type="match status" value="1"/>
</dbReference>
<dbReference type="Proteomes" id="UP000709959">
    <property type="component" value="Unassembled WGS sequence"/>
</dbReference>
<feature type="domain" description="GFO/IDH/MocA-like oxidoreductase" evidence="2">
    <location>
        <begin position="163"/>
        <end position="235"/>
    </location>
</feature>
<dbReference type="EMBL" id="JADKCH010000015">
    <property type="protein sequence ID" value="MBK8573241.1"/>
    <property type="molecule type" value="Genomic_DNA"/>
</dbReference>
<organism evidence="3 4">
    <name type="scientific">Candidatus Geothrix odensensis</name>
    <dbReference type="NCBI Taxonomy" id="2954440"/>
    <lineage>
        <taxon>Bacteria</taxon>
        <taxon>Pseudomonadati</taxon>
        <taxon>Acidobacteriota</taxon>
        <taxon>Holophagae</taxon>
        <taxon>Holophagales</taxon>
        <taxon>Holophagaceae</taxon>
        <taxon>Geothrix</taxon>
    </lineage>
</organism>
<dbReference type="InterPro" id="IPR000683">
    <property type="entry name" value="Gfo/Idh/MocA-like_OxRdtase_N"/>
</dbReference>
<evidence type="ECO:0000313" key="4">
    <source>
        <dbReference type="Proteomes" id="UP000709959"/>
    </source>
</evidence>
<dbReference type="SUPFAM" id="SSF55347">
    <property type="entry name" value="Glyceraldehyde-3-phosphate dehydrogenase-like, C-terminal domain"/>
    <property type="match status" value="1"/>
</dbReference>
<evidence type="ECO:0000259" key="1">
    <source>
        <dbReference type="Pfam" id="PF01408"/>
    </source>
</evidence>
<protein>
    <submittedName>
        <fullName evidence="3">Gfo/Idh/MocA family oxidoreductase</fullName>
    </submittedName>
</protein>
<comment type="caution">
    <text evidence="3">The sequence shown here is derived from an EMBL/GenBank/DDBJ whole genome shotgun (WGS) entry which is preliminary data.</text>
</comment>
<dbReference type="InterPro" id="IPR051450">
    <property type="entry name" value="Gfo/Idh/MocA_Oxidoreductases"/>
</dbReference>
<dbReference type="InterPro" id="IPR036291">
    <property type="entry name" value="NAD(P)-bd_dom_sf"/>
</dbReference>
<reference evidence="3 4" key="1">
    <citation type="submission" date="2020-10" db="EMBL/GenBank/DDBJ databases">
        <title>Connecting structure to function with the recovery of over 1000 high-quality activated sludge metagenome-assembled genomes encoding full-length rRNA genes using long-read sequencing.</title>
        <authorList>
            <person name="Singleton C.M."/>
            <person name="Petriglieri F."/>
            <person name="Kristensen J.M."/>
            <person name="Kirkegaard R.H."/>
            <person name="Michaelsen T.Y."/>
            <person name="Andersen M.H."/>
            <person name="Karst S.M."/>
            <person name="Dueholm M.S."/>
            <person name="Nielsen P.H."/>
            <person name="Albertsen M."/>
        </authorList>
    </citation>
    <scope>NUCLEOTIDE SEQUENCE [LARGE SCALE GENOMIC DNA]</scope>
    <source>
        <strain evidence="3">OdNE_18-Q3-R46-58_MAXAC.008</strain>
    </source>
</reference>
<dbReference type="Pfam" id="PF01408">
    <property type="entry name" value="GFO_IDH_MocA"/>
    <property type="match status" value="1"/>
</dbReference>